<sequence length="67" mass="7347">MIESGRTGNAVACPITITWASSNTATLIGLTVGWSIIPRKILFGRSGYTEKCEKRPGKSRRLRSTHL</sequence>
<dbReference type="EMBL" id="KZ825914">
    <property type="protein sequence ID" value="PYH92546.1"/>
    <property type="molecule type" value="Genomic_DNA"/>
</dbReference>
<protein>
    <submittedName>
        <fullName evidence="1">Uncharacterized protein</fullName>
    </submittedName>
</protein>
<keyword evidence="2" id="KW-1185">Reference proteome</keyword>
<organism evidence="1 2">
    <name type="scientific">Aspergillus ellipticus CBS 707.79</name>
    <dbReference type="NCBI Taxonomy" id="1448320"/>
    <lineage>
        <taxon>Eukaryota</taxon>
        <taxon>Fungi</taxon>
        <taxon>Dikarya</taxon>
        <taxon>Ascomycota</taxon>
        <taxon>Pezizomycotina</taxon>
        <taxon>Eurotiomycetes</taxon>
        <taxon>Eurotiomycetidae</taxon>
        <taxon>Eurotiales</taxon>
        <taxon>Aspergillaceae</taxon>
        <taxon>Aspergillus</taxon>
        <taxon>Aspergillus subgen. Circumdati</taxon>
    </lineage>
</organism>
<proteinExistence type="predicted"/>
<name>A0A319D559_9EURO</name>
<evidence type="ECO:0000313" key="2">
    <source>
        <dbReference type="Proteomes" id="UP000247810"/>
    </source>
</evidence>
<dbReference type="AlphaFoldDB" id="A0A319D559"/>
<accession>A0A319D559</accession>
<reference evidence="1 2" key="1">
    <citation type="submission" date="2018-02" db="EMBL/GenBank/DDBJ databases">
        <title>The genomes of Aspergillus section Nigri reveals drivers in fungal speciation.</title>
        <authorList>
            <consortium name="DOE Joint Genome Institute"/>
            <person name="Vesth T.C."/>
            <person name="Nybo J."/>
            <person name="Theobald S."/>
            <person name="Brandl J."/>
            <person name="Frisvad J.C."/>
            <person name="Nielsen K.F."/>
            <person name="Lyhne E.K."/>
            <person name="Kogle M.E."/>
            <person name="Kuo A."/>
            <person name="Riley R."/>
            <person name="Clum A."/>
            <person name="Nolan M."/>
            <person name="Lipzen A."/>
            <person name="Salamov A."/>
            <person name="Henrissat B."/>
            <person name="Wiebenga A."/>
            <person name="De vries R.P."/>
            <person name="Grigoriev I.V."/>
            <person name="Mortensen U.H."/>
            <person name="Andersen M.R."/>
            <person name="Baker S.E."/>
        </authorList>
    </citation>
    <scope>NUCLEOTIDE SEQUENCE [LARGE SCALE GENOMIC DNA]</scope>
    <source>
        <strain evidence="1 2">CBS 707.79</strain>
    </source>
</reference>
<evidence type="ECO:0000313" key="1">
    <source>
        <dbReference type="EMBL" id="PYH92546.1"/>
    </source>
</evidence>
<dbReference type="Proteomes" id="UP000247810">
    <property type="component" value="Unassembled WGS sequence"/>
</dbReference>
<gene>
    <name evidence="1" type="ORF">BO71DRAFT_400453</name>
</gene>
<dbReference type="VEuPathDB" id="FungiDB:BO71DRAFT_400453"/>